<protein>
    <submittedName>
        <fullName evidence="1">Uncharacterized protein</fullName>
    </submittedName>
</protein>
<evidence type="ECO:0000313" key="1">
    <source>
        <dbReference type="EMBL" id="MFJ1268361.1"/>
    </source>
</evidence>
<gene>
    <name evidence="1" type="ORF">ACD661_07315</name>
</gene>
<evidence type="ECO:0000313" key="2">
    <source>
        <dbReference type="Proteomes" id="UP001615550"/>
    </source>
</evidence>
<keyword evidence="2" id="KW-1185">Reference proteome</keyword>
<dbReference type="Proteomes" id="UP001615550">
    <property type="component" value="Unassembled WGS sequence"/>
</dbReference>
<accession>A0ABW8D927</accession>
<dbReference type="RefSeq" id="WP_400187167.1">
    <property type="nucleotide sequence ID" value="NZ_JBGORX010000001.1"/>
</dbReference>
<proteinExistence type="predicted"/>
<sequence length="170" mass="19655">MQLMSCTDAQELRKCIVEEYVIDLLKLREFTYDENLSEPIIEEYILHHLEPLIKRAAKINQLMREKSLNFDQAIGYLSTAANVWAFKGQQLVIEGKIPAEIYFHIFSFISGCSVNDSVKIIDAANQKLRDDVVSAPKTGWFSWFKAQDSLAKLEIEAEERYQSRMKPFAE</sequence>
<name>A0ABW8D927_9GAMM</name>
<comment type="caution">
    <text evidence="1">The sequence shown here is derived from an EMBL/GenBank/DDBJ whole genome shotgun (WGS) entry which is preliminary data.</text>
</comment>
<reference evidence="1 2" key="1">
    <citation type="submission" date="2024-08" db="EMBL/GenBank/DDBJ databases">
        <title>Draft Genome Sequence of Legionella lytica strain DSB2004, Isolated From a Fire Sprinkler System.</title>
        <authorList>
            <person name="Everhart A.D."/>
            <person name="Kidane D.T."/>
            <person name="Farone A.L."/>
            <person name="Farone M.B."/>
        </authorList>
    </citation>
    <scope>NUCLEOTIDE SEQUENCE [LARGE SCALE GENOMIC DNA]</scope>
    <source>
        <strain evidence="1 2">DSB2004</strain>
    </source>
</reference>
<dbReference type="EMBL" id="JBGORX010000001">
    <property type="protein sequence ID" value="MFJ1268361.1"/>
    <property type="molecule type" value="Genomic_DNA"/>
</dbReference>
<organism evidence="1 2">
    <name type="scientific">Legionella lytica</name>
    <dbReference type="NCBI Taxonomy" id="96232"/>
    <lineage>
        <taxon>Bacteria</taxon>
        <taxon>Pseudomonadati</taxon>
        <taxon>Pseudomonadota</taxon>
        <taxon>Gammaproteobacteria</taxon>
        <taxon>Legionellales</taxon>
        <taxon>Legionellaceae</taxon>
        <taxon>Legionella</taxon>
    </lineage>
</organism>